<protein>
    <submittedName>
        <fullName evidence="1">Uncharacterized protein</fullName>
    </submittedName>
</protein>
<dbReference type="EMBL" id="JARBHB010000005">
    <property type="protein sequence ID" value="KAJ8882791.1"/>
    <property type="molecule type" value="Genomic_DNA"/>
</dbReference>
<evidence type="ECO:0000313" key="1">
    <source>
        <dbReference type="EMBL" id="KAJ8882791.1"/>
    </source>
</evidence>
<gene>
    <name evidence="1" type="ORF">PR048_014605</name>
</gene>
<reference evidence="1 2" key="1">
    <citation type="submission" date="2023-02" db="EMBL/GenBank/DDBJ databases">
        <title>LHISI_Scaffold_Assembly.</title>
        <authorList>
            <person name="Stuart O.P."/>
            <person name="Cleave R."/>
            <person name="Magrath M.J.L."/>
            <person name="Mikheyev A.S."/>
        </authorList>
    </citation>
    <scope>NUCLEOTIDE SEQUENCE [LARGE SCALE GENOMIC DNA]</scope>
    <source>
        <strain evidence="1">Daus_M_001</strain>
        <tissue evidence="1">Leg muscle</tissue>
    </source>
</reference>
<dbReference type="Proteomes" id="UP001159363">
    <property type="component" value="Chromosome 4"/>
</dbReference>
<evidence type="ECO:0000313" key="2">
    <source>
        <dbReference type="Proteomes" id="UP001159363"/>
    </source>
</evidence>
<accession>A0ABQ9HEN6</accession>
<name>A0ABQ9HEN6_9NEOP</name>
<keyword evidence="2" id="KW-1185">Reference proteome</keyword>
<organism evidence="1 2">
    <name type="scientific">Dryococelus australis</name>
    <dbReference type="NCBI Taxonomy" id="614101"/>
    <lineage>
        <taxon>Eukaryota</taxon>
        <taxon>Metazoa</taxon>
        <taxon>Ecdysozoa</taxon>
        <taxon>Arthropoda</taxon>
        <taxon>Hexapoda</taxon>
        <taxon>Insecta</taxon>
        <taxon>Pterygota</taxon>
        <taxon>Neoptera</taxon>
        <taxon>Polyneoptera</taxon>
        <taxon>Phasmatodea</taxon>
        <taxon>Verophasmatodea</taxon>
        <taxon>Anareolatae</taxon>
        <taxon>Phasmatidae</taxon>
        <taxon>Eurycanthinae</taxon>
        <taxon>Dryococelus</taxon>
    </lineage>
</organism>
<proteinExistence type="predicted"/>
<sequence>MRKSGSDPAGNRTRLLATHQGELGSIFGRAASRSSSCGNRAGRCHWSASFLGDLQFPPPLHSGAAPYSPRFTLIGSQDHDVKSYPILFTHPPPPPPAALSNQIAPKKILKLIFPLS</sequence>
<comment type="caution">
    <text evidence="1">The sequence shown here is derived from an EMBL/GenBank/DDBJ whole genome shotgun (WGS) entry which is preliminary data.</text>
</comment>